<feature type="transmembrane region" description="Helical" evidence="1">
    <location>
        <begin position="131"/>
        <end position="153"/>
    </location>
</feature>
<keyword evidence="3" id="KW-1185">Reference proteome</keyword>
<feature type="transmembrane region" description="Helical" evidence="1">
    <location>
        <begin position="54"/>
        <end position="72"/>
    </location>
</feature>
<evidence type="ECO:0000256" key="1">
    <source>
        <dbReference type="SAM" id="Phobius"/>
    </source>
</evidence>
<reference evidence="2 3" key="1">
    <citation type="submission" date="2021-01" db="EMBL/GenBank/DDBJ databases">
        <title>Whole genome shotgun sequence of Planobispora siamensis NBRC 107568.</title>
        <authorList>
            <person name="Komaki H."/>
            <person name="Tamura T."/>
        </authorList>
    </citation>
    <scope>NUCLEOTIDE SEQUENCE [LARGE SCALE GENOMIC DNA]</scope>
    <source>
        <strain evidence="2 3">NBRC 107568</strain>
    </source>
</reference>
<evidence type="ECO:0000313" key="3">
    <source>
        <dbReference type="Proteomes" id="UP000619788"/>
    </source>
</evidence>
<keyword evidence="1" id="KW-0472">Membrane</keyword>
<accession>A0A8J3SLJ1</accession>
<comment type="caution">
    <text evidence="2">The sequence shown here is derived from an EMBL/GenBank/DDBJ whole genome shotgun (WGS) entry which is preliminary data.</text>
</comment>
<organism evidence="2 3">
    <name type="scientific">Planobispora siamensis</name>
    <dbReference type="NCBI Taxonomy" id="936338"/>
    <lineage>
        <taxon>Bacteria</taxon>
        <taxon>Bacillati</taxon>
        <taxon>Actinomycetota</taxon>
        <taxon>Actinomycetes</taxon>
        <taxon>Streptosporangiales</taxon>
        <taxon>Streptosporangiaceae</taxon>
        <taxon>Planobispora</taxon>
    </lineage>
</organism>
<dbReference type="AlphaFoldDB" id="A0A8J3SLJ1"/>
<evidence type="ECO:0008006" key="4">
    <source>
        <dbReference type="Google" id="ProtNLM"/>
    </source>
</evidence>
<feature type="transmembrane region" description="Helical" evidence="1">
    <location>
        <begin position="16"/>
        <end position="34"/>
    </location>
</feature>
<protein>
    <recommendedName>
        <fullName evidence="4">NanT5</fullName>
    </recommendedName>
</protein>
<evidence type="ECO:0000313" key="2">
    <source>
        <dbReference type="EMBL" id="GIH94791.1"/>
    </source>
</evidence>
<gene>
    <name evidence="2" type="ORF">Psi01_54210</name>
</gene>
<proteinExistence type="predicted"/>
<dbReference type="Proteomes" id="UP000619788">
    <property type="component" value="Unassembled WGS sequence"/>
</dbReference>
<sequence>MVAAMIDDIEQVARRYARYTALGAAVIAILWHIGYDLTVTFLGWDSFRRPELAAAAWVVYAVIAAIATLSLWRTSRGPARIRELAVAALAVDVAVIAACRPEDLLGISDWAWGSVGWLGVMLTWDRPRWRVELAAFLAANAGIMLAAMIVTGTLDRVSIAKYLVVIVGGTTMQLGYAAGCDTLRARAEDAVLLARRLAADEAWRESAWRIHADRLRRYDAIRDAAESLLRELADGADPGDPRVRENCTAGAMRLRRLITEREDMPDELVSALRERIEAAERRKVLVTAPPLGGNLPELPEGVREDLLRAPIRALDGARSRARVTVSAMSTMVSVAVVADTDDLPVTAEAVHEPSGVVVTYQRQEGEIWVNSIWECPRPGP</sequence>
<dbReference type="EMBL" id="BOOJ01000047">
    <property type="protein sequence ID" value="GIH94791.1"/>
    <property type="molecule type" value="Genomic_DNA"/>
</dbReference>
<keyword evidence="1" id="KW-1133">Transmembrane helix</keyword>
<name>A0A8J3SLJ1_9ACTN</name>
<keyword evidence="1" id="KW-0812">Transmembrane</keyword>